<evidence type="ECO:0000259" key="2">
    <source>
        <dbReference type="Pfam" id="PF06724"/>
    </source>
</evidence>
<dbReference type="Proteomes" id="UP000249725">
    <property type="component" value="Unassembled WGS sequence"/>
</dbReference>
<feature type="domain" description="DUF1206" evidence="2">
    <location>
        <begin position="183"/>
        <end position="247"/>
    </location>
</feature>
<dbReference type="OrthoDB" id="5702018at2"/>
<feature type="transmembrane region" description="Helical" evidence="1">
    <location>
        <begin position="220"/>
        <end position="242"/>
    </location>
</feature>
<proteinExistence type="predicted"/>
<dbReference type="InterPro" id="IPR009597">
    <property type="entry name" value="DUF1206"/>
</dbReference>
<keyword evidence="1" id="KW-0472">Membrane</keyword>
<evidence type="ECO:0000313" key="3">
    <source>
        <dbReference type="EMBL" id="RAK52514.1"/>
    </source>
</evidence>
<dbReference type="Pfam" id="PF06724">
    <property type="entry name" value="DUF1206"/>
    <property type="match status" value="3"/>
</dbReference>
<keyword evidence="4" id="KW-1185">Reference proteome</keyword>
<comment type="caution">
    <text evidence="3">The sequence shown here is derived from an EMBL/GenBank/DDBJ whole genome shotgun (WGS) entry which is preliminary data.</text>
</comment>
<keyword evidence="1" id="KW-0812">Transmembrane</keyword>
<sequence>MNAVVRFETFTRLGFAARGVLYLLIAYLAIRAGRDAGSSDVLRSLADGPARLLLGLIALGLLAYGAWRCLDAAEDLEGAGSGAKGAVSRLGHALSGGAHILLGLLAAGLAIGLVGQGGGGEGADRAAGFALDLPGGSLLLRLVAAAFVVGGFAQAWSAYKLEFLKQLDGRAAQRAWVKWSGRLGYAARGAVFVMIGLLLWRAASAQDPGAAGGVGEALGAFSGTVHVLVAAGLGLFGVFSLVQALYRRITNPQVVQRLERSRGPARAPVTSPAARRRY</sequence>
<dbReference type="AlphaFoldDB" id="A0A328AGE1"/>
<feature type="transmembrane region" description="Helical" evidence="1">
    <location>
        <begin position="98"/>
        <end position="118"/>
    </location>
</feature>
<feature type="domain" description="DUF1206" evidence="2">
    <location>
        <begin position="90"/>
        <end position="159"/>
    </location>
</feature>
<evidence type="ECO:0000256" key="1">
    <source>
        <dbReference type="SAM" id="Phobius"/>
    </source>
</evidence>
<accession>A0A328AGE1</accession>
<protein>
    <recommendedName>
        <fullName evidence="2">DUF1206 domain-containing protein</fullName>
    </recommendedName>
</protein>
<name>A0A328AGE1_9CAUL</name>
<feature type="transmembrane region" description="Helical" evidence="1">
    <location>
        <begin position="179"/>
        <end position="200"/>
    </location>
</feature>
<organism evidence="3 4">
    <name type="scientific">Phenylobacterium deserti</name>
    <dbReference type="NCBI Taxonomy" id="1914756"/>
    <lineage>
        <taxon>Bacteria</taxon>
        <taxon>Pseudomonadati</taxon>
        <taxon>Pseudomonadota</taxon>
        <taxon>Alphaproteobacteria</taxon>
        <taxon>Caulobacterales</taxon>
        <taxon>Caulobacteraceae</taxon>
        <taxon>Phenylobacterium</taxon>
    </lineage>
</organism>
<feature type="transmembrane region" description="Helical" evidence="1">
    <location>
        <begin position="138"/>
        <end position="159"/>
    </location>
</feature>
<gene>
    <name evidence="3" type="ORF">DJ018_09880</name>
</gene>
<keyword evidence="1" id="KW-1133">Transmembrane helix</keyword>
<reference evidence="4" key="1">
    <citation type="submission" date="2018-05" db="EMBL/GenBank/DDBJ databases">
        <authorList>
            <person name="Li X."/>
        </authorList>
    </citation>
    <scope>NUCLEOTIDE SEQUENCE [LARGE SCALE GENOMIC DNA]</scope>
    <source>
        <strain evidence="4">YIM 73061</strain>
    </source>
</reference>
<dbReference type="EMBL" id="QFYR01000002">
    <property type="protein sequence ID" value="RAK52514.1"/>
    <property type="molecule type" value="Genomic_DNA"/>
</dbReference>
<evidence type="ECO:0000313" key="4">
    <source>
        <dbReference type="Proteomes" id="UP000249725"/>
    </source>
</evidence>
<dbReference type="RefSeq" id="WP_111514800.1">
    <property type="nucleotide sequence ID" value="NZ_QFYR01000002.1"/>
</dbReference>
<feature type="transmembrane region" description="Helical" evidence="1">
    <location>
        <begin position="12"/>
        <end position="30"/>
    </location>
</feature>
<feature type="domain" description="DUF1206" evidence="2">
    <location>
        <begin position="13"/>
        <end position="73"/>
    </location>
</feature>
<feature type="transmembrane region" description="Helical" evidence="1">
    <location>
        <begin position="50"/>
        <end position="67"/>
    </location>
</feature>